<protein>
    <submittedName>
        <fullName evidence="3">Homoserine kinase</fullName>
    </submittedName>
</protein>
<sequence length="309" mass="34086">MSAPDGMLARWGLDGAATQLVAQRENKVWRVEQGGRVVALRLHRPGYRTQAELASELDWLQALHEGGLGVPRPVPGLDGAMLQPLENGYASVLNWLPGRPMGVTGTPLDLPDRAGLFRQLGRDMARMHDVSDAWARPAGFARASWDRAGLVGEAPLWGRFWENPMLDPRDRALFEGFRARADAQLAQIDATADRGLIHADLVRENILIDGAQLHFVDFDDGGFGYRLFDLATTLFKARPEPDYPVLRDALLDGYGAVRAIDTRALDLFIALRASSYLGWIVPRLSEPGASERSQRFLTAARELVAQQVA</sequence>
<evidence type="ECO:0000259" key="2">
    <source>
        <dbReference type="Pfam" id="PF01636"/>
    </source>
</evidence>
<evidence type="ECO:0000313" key="3">
    <source>
        <dbReference type="EMBL" id="PWE31842.1"/>
    </source>
</evidence>
<evidence type="ECO:0000313" key="4">
    <source>
        <dbReference type="Proteomes" id="UP000244940"/>
    </source>
</evidence>
<dbReference type="PANTHER" id="PTHR21064">
    <property type="entry name" value="AMINOGLYCOSIDE PHOSPHOTRANSFERASE DOMAIN-CONTAINING PROTEIN-RELATED"/>
    <property type="match status" value="1"/>
</dbReference>
<keyword evidence="3" id="KW-0418">Kinase</keyword>
<dbReference type="OrthoDB" id="241498at2"/>
<dbReference type="GO" id="GO:0019202">
    <property type="term" value="F:amino acid kinase activity"/>
    <property type="evidence" value="ECO:0007669"/>
    <property type="project" value="TreeGrafter"/>
</dbReference>
<dbReference type="InterPro" id="IPR011009">
    <property type="entry name" value="Kinase-like_dom_sf"/>
</dbReference>
<dbReference type="EMBL" id="QEYD01000001">
    <property type="protein sequence ID" value="PWE31842.1"/>
    <property type="molecule type" value="Genomic_DNA"/>
</dbReference>
<comment type="similarity">
    <text evidence="1">Belongs to the pseudomonas-type ThrB family.</text>
</comment>
<reference evidence="3 4" key="1">
    <citation type="submission" date="2018-05" db="EMBL/GenBank/DDBJ databases">
        <title>Pararhodobacter marina sp. nov., isolated from deep-sea water of the Indian Ocean.</title>
        <authorList>
            <person name="Lai Q.Sr."/>
            <person name="Liu X."/>
            <person name="Shao Z."/>
        </authorList>
    </citation>
    <scope>NUCLEOTIDE SEQUENCE [LARGE SCALE GENOMIC DNA]</scope>
    <source>
        <strain evidence="3 4">CIC4N-9</strain>
    </source>
</reference>
<dbReference type="RefSeq" id="WP_109531643.1">
    <property type="nucleotide sequence ID" value="NZ_QEYD01000001.1"/>
</dbReference>
<gene>
    <name evidence="3" type="ORF">C4N9_02235</name>
</gene>
<keyword evidence="3" id="KW-0808">Transferase</keyword>
<dbReference type="PANTHER" id="PTHR21064:SF6">
    <property type="entry name" value="AMINOGLYCOSIDE PHOSPHOTRANSFERASE DOMAIN-CONTAINING PROTEIN"/>
    <property type="match status" value="1"/>
</dbReference>
<comment type="caution">
    <text evidence="3">The sequence shown here is derived from an EMBL/GenBank/DDBJ whole genome shotgun (WGS) entry which is preliminary data.</text>
</comment>
<keyword evidence="4" id="KW-1185">Reference proteome</keyword>
<dbReference type="InterPro" id="IPR050249">
    <property type="entry name" value="Pseudomonas-type_ThrB"/>
</dbReference>
<accession>A0A2U2CIZ9</accession>
<organism evidence="3 4">
    <name type="scientific">Pararhodobacter marinus</name>
    <dbReference type="NCBI Taxonomy" id="2184063"/>
    <lineage>
        <taxon>Bacteria</taxon>
        <taxon>Pseudomonadati</taxon>
        <taxon>Pseudomonadota</taxon>
        <taxon>Alphaproteobacteria</taxon>
        <taxon>Rhodobacterales</taxon>
        <taxon>Paracoccaceae</taxon>
        <taxon>Pararhodobacter</taxon>
    </lineage>
</organism>
<dbReference type="GeneID" id="94363699"/>
<proteinExistence type="inferred from homology"/>
<dbReference type="AlphaFoldDB" id="A0A2U2CIZ9"/>
<dbReference type="Pfam" id="PF01636">
    <property type="entry name" value="APH"/>
    <property type="match status" value="1"/>
</dbReference>
<dbReference type="SUPFAM" id="SSF56112">
    <property type="entry name" value="Protein kinase-like (PK-like)"/>
    <property type="match status" value="1"/>
</dbReference>
<evidence type="ECO:0000256" key="1">
    <source>
        <dbReference type="ARBA" id="ARBA00038240"/>
    </source>
</evidence>
<dbReference type="InterPro" id="IPR002575">
    <property type="entry name" value="Aminoglycoside_PTrfase"/>
</dbReference>
<feature type="domain" description="Aminoglycoside phosphotransferase" evidence="2">
    <location>
        <begin position="18"/>
        <end position="261"/>
    </location>
</feature>
<name>A0A2U2CIZ9_9RHOB</name>
<dbReference type="Gene3D" id="3.90.1200.10">
    <property type="match status" value="1"/>
</dbReference>
<dbReference type="Proteomes" id="UP000244940">
    <property type="component" value="Unassembled WGS sequence"/>
</dbReference>